<accession>A0AAD3XNJ5</accession>
<evidence type="ECO:0000313" key="2">
    <source>
        <dbReference type="Proteomes" id="UP001279734"/>
    </source>
</evidence>
<dbReference type="Proteomes" id="UP001279734">
    <property type="component" value="Unassembled WGS sequence"/>
</dbReference>
<keyword evidence="2" id="KW-1185">Reference proteome</keyword>
<name>A0AAD3XNJ5_NEPGR</name>
<organism evidence="1 2">
    <name type="scientific">Nepenthes gracilis</name>
    <name type="common">Slender pitcher plant</name>
    <dbReference type="NCBI Taxonomy" id="150966"/>
    <lineage>
        <taxon>Eukaryota</taxon>
        <taxon>Viridiplantae</taxon>
        <taxon>Streptophyta</taxon>
        <taxon>Embryophyta</taxon>
        <taxon>Tracheophyta</taxon>
        <taxon>Spermatophyta</taxon>
        <taxon>Magnoliopsida</taxon>
        <taxon>eudicotyledons</taxon>
        <taxon>Gunneridae</taxon>
        <taxon>Pentapetalae</taxon>
        <taxon>Caryophyllales</taxon>
        <taxon>Nepenthaceae</taxon>
        <taxon>Nepenthes</taxon>
    </lineage>
</organism>
<proteinExistence type="predicted"/>
<reference evidence="1" key="1">
    <citation type="submission" date="2023-05" db="EMBL/GenBank/DDBJ databases">
        <title>Nepenthes gracilis genome sequencing.</title>
        <authorList>
            <person name="Fukushima K."/>
        </authorList>
    </citation>
    <scope>NUCLEOTIDE SEQUENCE</scope>
    <source>
        <strain evidence="1">SING2019-196</strain>
    </source>
</reference>
<dbReference type="EMBL" id="BSYO01000010">
    <property type="protein sequence ID" value="GMH11113.1"/>
    <property type="molecule type" value="Genomic_DNA"/>
</dbReference>
<protein>
    <submittedName>
        <fullName evidence="1">Uncharacterized protein</fullName>
    </submittedName>
</protein>
<evidence type="ECO:0000313" key="1">
    <source>
        <dbReference type="EMBL" id="GMH11113.1"/>
    </source>
</evidence>
<sequence>MFGFNRTVWWLLESSDAGEEGNSIELSRIYMGGSSLKFYYSPILLYFGLGSEHSGLDPALGDHRSE</sequence>
<gene>
    <name evidence="1" type="ORF">Nepgr_012954</name>
</gene>
<dbReference type="AlphaFoldDB" id="A0AAD3XNJ5"/>
<comment type="caution">
    <text evidence="1">The sequence shown here is derived from an EMBL/GenBank/DDBJ whole genome shotgun (WGS) entry which is preliminary data.</text>
</comment>